<feature type="transmembrane region" description="Helical" evidence="2">
    <location>
        <begin position="284"/>
        <end position="303"/>
    </location>
</feature>
<protein>
    <submittedName>
        <fullName evidence="3">DUF2339 domain-containing protein</fullName>
    </submittedName>
</protein>
<comment type="caution">
    <text evidence="3">The sequence shown here is derived from an EMBL/GenBank/DDBJ whole genome shotgun (WGS) entry which is preliminary data.</text>
</comment>
<keyword evidence="2" id="KW-1133">Transmembrane helix</keyword>
<feature type="transmembrane region" description="Helical" evidence="2">
    <location>
        <begin position="849"/>
        <end position="867"/>
    </location>
</feature>
<feature type="transmembrane region" description="Helical" evidence="2">
    <location>
        <begin position="695"/>
        <end position="713"/>
    </location>
</feature>
<feature type="transmembrane region" description="Helical" evidence="2">
    <location>
        <begin position="233"/>
        <end position="252"/>
    </location>
</feature>
<feature type="transmembrane region" description="Helical" evidence="2">
    <location>
        <begin position="941"/>
        <end position="959"/>
    </location>
</feature>
<dbReference type="PANTHER" id="PTHR38434">
    <property type="entry name" value="BLL2549 PROTEIN"/>
    <property type="match status" value="1"/>
</dbReference>
<name>A0ABU7GFX2_9SPHN</name>
<feature type="transmembrane region" description="Helical" evidence="2">
    <location>
        <begin position="819"/>
        <end position="837"/>
    </location>
</feature>
<sequence length="972" mass="103121">MNFLLILLLGAAVIWLWKRVNRLEQSISMLEFRAAKEDRIEAQERPSEAAAVSRPSVPLTRSEEPAEAVRQEVEPQPAEPTPAREPELTSQAAPGLAPEVAQPVEEPSQRFQFDFEDVFGRRLPIWAGGITLAIAGVFLVRYSIESGLLTPVVRVALAFLFGFLLLGGAEWAWRNEEKVADPRVRQSLAGAGLATLYAAFYLAGTQYGLVGQTVAFLGLAAVTAGSIALSFRFGLPCAVLGLVGGFAAPALVGGEEANLPLLSLYLGLVTAGLTVTGERQSRPWLSIAALVFGLGWGAVLLLAGDPGVAEVIALGLYFVVLGAVLPAFAGAQGFERPLRFCSALVASVQLALLVDQAGYSPLAWGLYLLLGGTLAFLAWRKPELRETSAVAAVVAILLLAQWDGAQPMMFTLVTAGIAAVYAAVPLAHLWRSEATRIDLFQLAGAPIALALVAYATFGEPDADILELQLALAVAALSAFPLAGAWRIWNGERSGDLALLLAIGSLMLFGAMLLVTPAWLAVAMATLVFAGLFALLRERNDMPLHALPWAAAAISLLALFGSAYLDAEMVRLGGGTSDGDLLTAGIRWLAALLPWCVLAWSESDKRGRGLAEVLAALVAYGLVAQFLPDTAVTWAAAVGAIALWQLQPGRIAAQLTVIVLTAMWAIAPLGTWLAGGAFALLGDPMLWRDLPSMRDLLVRVLPLAAVLAAVRLPLPERSSRWLPHSYLLAIPIAFVILHTLYKQSFAIDTVTGFTDYGMAERTLWQALILAAAVALDRGLPKLGPQPRLGALVAGLALAHALWFTGMLHNPLWSRQAVGPTPIANLVLAAGAIASTAALMLRRHAAGLPRAFVDGAIMLVVGVAALALLRQAFAGSILVDVPMTQAEDLLRSLLGILLALGFLFVGNRLAERSWRIGSLVFMLLAVAKVFLWDAAGLEGLLRIASFMALGFSLIGIGWVYARQLRVTPTASPPE</sequence>
<feature type="transmembrane region" description="Helical" evidence="2">
    <location>
        <begin position="362"/>
        <end position="379"/>
    </location>
</feature>
<dbReference type="EMBL" id="JAZDQV010000004">
    <property type="protein sequence ID" value="MEE1877066.1"/>
    <property type="molecule type" value="Genomic_DNA"/>
</dbReference>
<feature type="transmembrane region" description="Helical" evidence="2">
    <location>
        <begin position="408"/>
        <end position="427"/>
    </location>
</feature>
<keyword evidence="2" id="KW-0812">Transmembrane</keyword>
<feature type="transmembrane region" description="Helical" evidence="2">
    <location>
        <begin position="495"/>
        <end position="512"/>
    </location>
</feature>
<feature type="transmembrane region" description="Helical" evidence="2">
    <location>
        <begin position="123"/>
        <end position="140"/>
    </location>
</feature>
<dbReference type="RefSeq" id="WP_354144176.1">
    <property type="nucleotide sequence ID" value="NZ_JAZDQV010000004.1"/>
</dbReference>
<evidence type="ECO:0000313" key="3">
    <source>
        <dbReference type="EMBL" id="MEE1877066.1"/>
    </source>
</evidence>
<dbReference type="PANTHER" id="PTHR38434:SF1">
    <property type="entry name" value="BLL2549 PROTEIN"/>
    <property type="match status" value="1"/>
</dbReference>
<dbReference type="Pfam" id="PF10101">
    <property type="entry name" value="DUF2339"/>
    <property type="match status" value="1"/>
</dbReference>
<feature type="transmembrane region" description="Helical" evidence="2">
    <location>
        <begin position="193"/>
        <end position="221"/>
    </location>
</feature>
<feature type="transmembrane region" description="Helical" evidence="2">
    <location>
        <begin position="760"/>
        <end position="778"/>
    </location>
</feature>
<feature type="transmembrane region" description="Helical" evidence="2">
    <location>
        <begin position="152"/>
        <end position="173"/>
    </location>
</feature>
<evidence type="ECO:0000313" key="4">
    <source>
        <dbReference type="Proteomes" id="UP001343492"/>
    </source>
</evidence>
<feature type="compositionally biased region" description="Basic and acidic residues" evidence="1">
    <location>
        <begin position="61"/>
        <end position="73"/>
    </location>
</feature>
<dbReference type="InterPro" id="IPR014600">
    <property type="entry name" value="UCP035905_mem"/>
</dbReference>
<feature type="transmembrane region" description="Helical" evidence="2">
    <location>
        <begin position="887"/>
        <end position="904"/>
    </location>
</feature>
<feature type="transmembrane region" description="Helical" evidence="2">
    <location>
        <begin position="911"/>
        <end position="929"/>
    </location>
</feature>
<feature type="region of interest" description="Disordered" evidence="1">
    <location>
        <begin position="39"/>
        <end position="95"/>
    </location>
</feature>
<accession>A0ABU7GFX2</accession>
<dbReference type="InterPro" id="IPR019286">
    <property type="entry name" value="DUF2339_TM"/>
</dbReference>
<feature type="transmembrane region" description="Helical" evidence="2">
    <location>
        <begin position="630"/>
        <end position="645"/>
    </location>
</feature>
<organism evidence="3 4">
    <name type="scientific">Altererythrobacter litoralis</name>
    <dbReference type="NCBI Taxonomy" id="3113904"/>
    <lineage>
        <taxon>Bacteria</taxon>
        <taxon>Pseudomonadati</taxon>
        <taxon>Pseudomonadota</taxon>
        <taxon>Alphaproteobacteria</taxon>
        <taxon>Sphingomonadales</taxon>
        <taxon>Erythrobacteraceae</taxon>
        <taxon>Altererythrobacter</taxon>
    </lineage>
</organism>
<evidence type="ECO:0000256" key="2">
    <source>
        <dbReference type="SAM" id="Phobius"/>
    </source>
</evidence>
<evidence type="ECO:0000256" key="1">
    <source>
        <dbReference type="SAM" id="MobiDB-lite"/>
    </source>
</evidence>
<proteinExistence type="predicted"/>
<gene>
    <name evidence="3" type="ORF">VRS74_05135</name>
</gene>
<feature type="transmembrane region" description="Helical" evidence="2">
    <location>
        <begin position="469"/>
        <end position="488"/>
    </location>
</feature>
<dbReference type="PIRSF" id="PIRSF035905">
    <property type="entry name" value="UCP035905_mp"/>
    <property type="match status" value="1"/>
</dbReference>
<feature type="transmembrane region" description="Helical" evidence="2">
    <location>
        <begin position="787"/>
        <end position="807"/>
    </location>
</feature>
<feature type="transmembrane region" description="Helical" evidence="2">
    <location>
        <begin position="657"/>
        <end position="680"/>
    </location>
</feature>
<feature type="transmembrane region" description="Helical" evidence="2">
    <location>
        <begin position="258"/>
        <end position="277"/>
    </location>
</feature>
<keyword evidence="4" id="KW-1185">Reference proteome</keyword>
<feature type="transmembrane region" description="Helical" evidence="2">
    <location>
        <begin position="309"/>
        <end position="331"/>
    </location>
</feature>
<feature type="transmembrane region" description="Helical" evidence="2">
    <location>
        <begin position="720"/>
        <end position="740"/>
    </location>
</feature>
<feature type="transmembrane region" description="Helical" evidence="2">
    <location>
        <begin position="518"/>
        <end position="535"/>
    </location>
</feature>
<feature type="transmembrane region" description="Helical" evidence="2">
    <location>
        <begin position="547"/>
        <end position="564"/>
    </location>
</feature>
<reference evidence="3 4" key="1">
    <citation type="submission" date="2024-01" db="EMBL/GenBank/DDBJ databases">
        <title>The genome sequence of Erythrobacteraceae sp. strain 1XM1-14.</title>
        <authorList>
            <person name="Liu Y."/>
        </authorList>
    </citation>
    <scope>NUCLEOTIDE SEQUENCE [LARGE SCALE GENOMIC DNA]</scope>
    <source>
        <strain evidence="3 4">1XM1-14</strain>
    </source>
</reference>
<keyword evidence="2" id="KW-0472">Membrane</keyword>
<feature type="transmembrane region" description="Helical" evidence="2">
    <location>
        <begin position="439"/>
        <end position="457"/>
    </location>
</feature>
<dbReference type="Proteomes" id="UP001343492">
    <property type="component" value="Unassembled WGS sequence"/>
</dbReference>